<proteinExistence type="predicted"/>
<gene>
    <name evidence="1" type="ORF">S12H4_57586</name>
</gene>
<accession>X1VSL0</accession>
<sequence length="144" mass="17066">MINDKMIDLSLFEEKIFSQHGEDGIIRKLFQIISVVNKNYVEFGTENGMESNTRYLRENSGWSGLLMDCENKNLNINLHKEFITAENINDLFKKYNVQKNFDLLSIDIDYNDFYIWKSIKNKYKPRVVVIEYNATHQLTEDKIV</sequence>
<dbReference type="EMBL" id="BARW01037265">
    <property type="protein sequence ID" value="GAJ23742.1"/>
    <property type="molecule type" value="Genomic_DNA"/>
</dbReference>
<protein>
    <recommendedName>
        <fullName evidence="2">Methyltransferase FkbM domain-containing protein</fullName>
    </recommendedName>
</protein>
<name>X1VSL0_9ZZZZ</name>
<evidence type="ECO:0008006" key="2">
    <source>
        <dbReference type="Google" id="ProtNLM"/>
    </source>
</evidence>
<reference evidence="1" key="1">
    <citation type="journal article" date="2014" name="Front. Microbiol.">
        <title>High frequency of phylogenetically diverse reductive dehalogenase-homologous genes in deep subseafloor sedimentary metagenomes.</title>
        <authorList>
            <person name="Kawai M."/>
            <person name="Futagami T."/>
            <person name="Toyoda A."/>
            <person name="Takaki Y."/>
            <person name="Nishi S."/>
            <person name="Hori S."/>
            <person name="Arai W."/>
            <person name="Tsubouchi T."/>
            <person name="Morono Y."/>
            <person name="Uchiyama I."/>
            <person name="Ito T."/>
            <person name="Fujiyama A."/>
            <person name="Inagaki F."/>
            <person name="Takami H."/>
        </authorList>
    </citation>
    <scope>NUCLEOTIDE SEQUENCE</scope>
    <source>
        <strain evidence="1">Expedition CK06-06</strain>
    </source>
</reference>
<comment type="caution">
    <text evidence="1">The sequence shown here is derived from an EMBL/GenBank/DDBJ whole genome shotgun (WGS) entry which is preliminary data.</text>
</comment>
<organism evidence="1">
    <name type="scientific">marine sediment metagenome</name>
    <dbReference type="NCBI Taxonomy" id="412755"/>
    <lineage>
        <taxon>unclassified sequences</taxon>
        <taxon>metagenomes</taxon>
        <taxon>ecological metagenomes</taxon>
    </lineage>
</organism>
<feature type="non-terminal residue" evidence="1">
    <location>
        <position position="144"/>
    </location>
</feature>
<dbReference type="AlphaFoldDB" id="X1VSL0"/>
<evidence type="ECO:0000313" key="1">
    <source>
        <dbReference type="EMBL" id="GAJ23742.1"/>
    </source>
</evidence>